<keyword evidence="2" id="KW-0121">Carboxypeptidase</keyword>
<dbReference type="InterPro" id="IPR008969">
    <property type="entry name" value="CarboxyPept-like_regulatory"/>
</dbReference>
<dbReference type="Proteomes" id="UP000824202">
    <property type="component" value="Unassembled WGS sequence"/>
</dbReference>
<dbReference type="Pfam" id="PF13715">
    <property type="entry name" value="CarbopepD_reg_2"/>
    <property type="match status" value="1"/>
</dbReference>
<comment type="caution">
    <text evidence="2">The sequence shown here is derived from an EMBL/GenBank/DDBJ whole genome shotgun (WGS) entry which is preliminary data.</text>
</comment>
<gene>
    <name evidence="2" type="ORF">H9863_07935</name>
</gene>
<keyword evidence="2" id="KW-0378">Hydrolase</keyword>
<dbReference type="InterPro" id="IPR037066">
    <property type="entry name" value="Plug_dom_sf"/>
</dbReference>
<evidence type="ECO:0000313" key="2">
    <source>
        <dbReference type="EMBL" id="HIX04025.1"/>
    </source>
</evidence>
<proteinExistence type="predicted"/>
<dbReference type="Gene3D" id="2.60.40.1120">
    <property type="entry name" value="Carboxypeptidase-like, regulatory domain"/>
    <property type="match status" value="1"/>
</dbReference>
<name>A0A9D1V0S5_9BACT</name>
<dbReference type="AlphaFoldDB" id="A0A9D1V0S5"/>
<dbReference type="SUPFAM" id="SSF49464">
    <property type="entry name" value="Carboxypeptidase regulatory domain-like"/>
    <property type="match status" value="1"/>
</dbReference>
<dbReference type="Pfam" id="PF07715">
    <property type="entry name" value="Plug"/>
    <property type="match status" value="1"/>
</dbReference>
<keyword evidence="2" id="KW-0645">Protease</keyword>
<reference evidence="2" key="2">
    <citation type="submission" date="2021-04" db="EMBL/GenBank/DDBJ databases">
        <authorList>
            <person name="Gilroy R."/>
        </authorList>
    </citation>
    <scope>NUCLEOTIDE SEQUENCE</scope>
    <source>
        <strain evidence="2">23274</strain>
    </source>
</reference>
<dbReference type="Gene3D" id="2.170.130.10">
    <property type="entry name" value="TonB-dependent receptor, plug domain"/>
    <property type="match status" value="1"/>
</dbReference>
<reference evidence="2" key="1">
    <citation type="journal article" date="2021" name="PeerJ">
        <title>Extensive microbial diversity within the chicken gut microbiome revealed by metagenomics and culture.</title>
        <authorList>
            <person name="Gilroy R."/>
            <person name="Ravi A."/>
            <person name="Getino M."/>
            <person name="Pursley I."/>
            <person name="Horton D.L."/>
            <person name="Alikhan N.F."/>
            <person name="Baker D."/>
            <person name="Gharbi K."/>
            <person name="Hall N."/>
            <person name="Watson M."/>
            <person name="Adriaenssens E.M."/>
            <person name="Foster-Nyarko E."/>
            <person name="Jarju S."/>
            <person name="Secka A."/>
            <person name="Antonio M."/>
            <person name="Oren A."/>
            <person name="Chaudhuri R.R."/>
            <person name="La Ragione R."/>
            <person name="Hildebrand F."/>
            <person name="Pallen M.J."/>
        </authorList>
    </citation>
    <scope>NUCLEOTIDE SEQUENCE</scope>
    <source>
        <strain evidence="2">23274</strain>
    </source>
</reference>
<evidence type="ECO:0000313" key="3">
    <source>
        <dbReference type="Proteomes" id="UP000824202"/>
    </source>
</evidence>
<dbReference type="SUPFAM" id="SSF56935">
    <property type="entry name" value="Porins"/>
    <property type="match status" value="1"/>
</dbReference>
<evidence type="ECO:0000259" key="1">
    <source>
        <dbReference type="Pfam" id="PF07715"/>
    </source>
</evidence>
<organism evidence="2 3">
    <name type="scientific">Candidatus Odoribacter faecigallinarum</name>
    <dbReference type="NCBI Taxonomy" id="2838706"/>
    <lineage>
        <taxon>Bacteria</taxon>
        <taxon>Pseudomonadati</taxon>
        <taxon>Bacteroidota</taxon>
        <taxon>Bacteroidia</taxon>
        <taxon>Bacteroidales</taxon>
        <taxon>Odoribacteraceae</taxon>
        <taxon>Odoribacter</taxon>
    </lineage>
</organism>
<dbReference type="InterPro" id="IPR012910">
    <property type="entry name" value="Plug_dom"/>
</dbReference>
<accession>A0A9D1V0S5</accession>
<dbReference type="GO" id="GO:0004180">
    <property type="term" value="F:carboxypeptidase activity"/>
    <property type="evidence" value="ECO:0007669"/>
    <property type="project" value="UniProtKB-KW"/>
</dbReference>
<sequence length="603" mass="67392">MKSIAIVLWCLLVAQWTYGQQKLTGTVKDENGEVLPGVNVLIKGTGLGTATLVDGTYSLTVTGKETLVFSYVGYETRELNVDNRTVLDVVLKQEIEDMDEVVITAIGIKQQKKKIGYSTELVDGGVLSQIPTVNAAMSLAGQVAGLQVSSPTGIFQTPEFELRGKTPLIVVDGVPVETDFFDISSANIESINVLKGTAASALYGARGKDGALLITTKSAQQDGVEINFQTNNMFTAGFCVFPETQHSYGAGLNGQYEFWDGAGGGVQDGDMQWGPKLDAGLKIAQWNSPIRDKVTGEIIPWWGNVEGTQYDDRSRYERVPIDWVSHDNLRNFLGTGIVSNSDLTFAYKGARARYYLTLQYAYQKGQVPNTKLNSGGLTFKASYDLANNVQLDASLSYNKVLSPNYPRYGYQPYNHMYNILLWMGDDVDIEELEKHHWVPGMEGYRQASYNYGWYNNPYFVIENFSQRHDRNVLHGQLRLNYQILPNLNVQGRASLRNYALYEDMKIPKSYMSRSEPREGEYRIWNTNRMNVDADILASYSQSLTDEIGLTVNVGSSVFYRSFREEYMSTDGLIVPEVYNMSNSQNPVTAENTLTEKSIRSVYG</sequence>
<protein>
    <submittedName>
        <fullName evidence="2">Carboxypeptidase-like regulatory domain-containing protein</fullName>
    </submittedName>
</protein>
<feature type="non-terminal residue" evidence="2">
    <location>
        <position position="603"/>
    </location>
</feature>
<feature type="domain" description="TonB-dependent receptor plug" evidence="1">
    <location>
        <begin position="112"/>
        <end position="208"/>
    </location>
</feature>
<dbReference type="EMBL" id="DXFT01000155">
    <property type="protein sequence ID" value="HIX04025.1"/>
    <property type="molecule type" value="Genomic_DNA"/>
</dbReference>